<feature type="region of interest" description="Disordered" evidence="1">
    <location>
        <begin position="116"/>
        <end position="136"/>
    </location>
</feature>
<feature type="compositionally biased region" description="Basic and acidic residues" evidence="1">
    <location>
        <begin position="259"/>
        <end position="270"/>
    </location>
</feature>
<feature type="compositionally biased region" description="Low complexity" evidence="1">
    <location>
        <begin position="173"/>
        <end position="193"/>
    </location>
</feature>
<feature type="region of interest" description="Disordered" evidence="1">
    <location>
        <begin position="173"/>
        <end position="195"/>
    </location>
</feature>
<name>A0A511KI71_RHOTO</name>
<evidence type="ECO:0000313" key="3">
    <source>
        <dbReference type="Proteomes" id="UP000321518"/>
    </source>
</evidence>
<feature type="region of interest" description="Disordered" evidence="1">
    <location>
        <begin position="220"/>
        <end position="314"/>
    </location>
</feature>
<feature type="compositionally biased region" description="Basic and acidic residues" evidence="1">
    <location>
        <begin position="220"/>
        <end position="232"/>
    </location>
</feature>
<dbReference type="OrthoDB" id="2524978at2759"/>
<proteinExistence type="predicted"/>
<reference evidence="2 3" key="1">
    <citation type="submission" date="2019-07" db="EMBL/GenBank/DDBJ databases">
        <title>Rhodotorula toruloides NBRC10032 genome sequencing.</title>
        <authorList>
            <person name="Shida Y."/>
            <person name="Takaku H."/>
            <person name="Ogasawara W."/>
            <person name="Mori K."/>
        </authorList>
    </citation>
    <scope>NUCLEOTIDE SEQUENCE [LARGE SCALE GENOMIC DNA]</scope>
    <source>
        <strain evidence="2 3">NBRC10032</strain>
    </source>
</reference>
<comment type="caution">
    <text evidence="2">The sequence shown here is derived from an EMBL/GenBank/DDBJ whole genome shotgun (WGS) entry which is preliminary data.</text>
</comment>
<dbReference type="EMBL" id="BJWK01000008">
    <property type="protein sequence ID" value="GEM09576.1"/>
    <property type="molecule type" value="Genomic_DNA"/>
</dbReference>
<organism evidence="2 3">
    <name type="scientific">Rhodotorula toruloides</name>
    <name type="common">Yeast</name>
    <name type="synonym">Rhodosporidium toruloides</name>
    <dbReference type="NCBI Taxonomy" id="5286"/>
    <lineage>
        <taxon>Eukaryota</taxon>
        <taxon>Fungi</taxon>
        <taxon>Dikarya</taxon>
        <taxon>Basidiomycota</taxon>
        <taxon>Pucciniomycotina</taxon>
        <taxon>Microbotryomycetes</taxon>
        <taxon>Sporidiobolales</taxon>
        <taxon>Sporidiobolaceae</taxon>
        <taxon>Rhodotorula</taxon>
    </lineage>
</organism>
<accession>A0A511KI71</accession>
<dbReference type="Proteomes" id="UP000321518">
    <property type="component" value="Unassembled WGS sequence"/>
</dbReference>
<evidence type="ECO:0000313" key="2">
    <source>
        <dbReference type="EMBL" id="GEM09576.1"/>
    </source>
</evidence>
<protein>
    <submittedName>
        <fullName evidence="2">RNA binding protein</fullName>
    </submittedName>
</protein>
<sequence length="360" mass="40883">MSRFLGTQPDIIWSKPCAEMLKEVVRLMNAQNPRALLGLSPVEQEDVNRYMQWAWESCREVKLLPEGSIGLKWPPIEAMLNEWPRTHRVKWIEEVVDIQFLRDQAIKRSEQQSTDILFDPSTNAPPFVKPSGRQHPDTRRFTVADCLAGFQHFHNVPRGFAEQEGGGFVVHTPARASSTRSSPVSSPATASPPQLTSRIANYWGEMPADMSNYRQARIERPASSHDAHHPSPERPPPSARHGEQHNNEPFPASRQRSHGTHESSAWERIGRRLNRVGKQGPPRGDSQTTHQLYHTNTLPVPPSHGLHHAPSNPEFQSRAQTVPVHNTVRLILFPHLFRRQTRLPKRVLRKASGWFGGSRQ</sequence>
<feature type="compositionally biased region" description="Polar residues" evidence="1">
    <location>
        <begin position="285"/>
        <end position="298"/>
    </location>
</feature>
<gene>
    <name evidence="2" type="ORF">Rt10032_c08g3593</name>
</gene>
<dbReference type="AlphaFoldDB" id="A0A511KI71"/>
<evidence type="ECO:0000256" key="1">
    <source>
        <dbReference type="SAM" id="MobiDB-lite"/>
    </source>
</evidence>